<evidence type="ECO:0000313" key="10">
    <source>
        <dbReference type="Proteomes" id="UP001597521"/>
    </source>
</evidence>
<dbReference type="InterPro" id="IPR049331">
    <property type="entry name" value="Top1B_N_bact"/>
</dbReference>
<accession>A0ABW5QHE2</accession>
<evidence type="ECO:0000256" key="2">
    <source>
        <dbReference type="ARBA" id="ARBA00006645"/>
    </source>
</evidence>
<dbReference type="InterPro" id="IPR011010">
    <property type="entry name" value="DNA_brk_join_enz"/>
</dbReference>
<comment type="caution">
    <text evidence="9">The sequence shown here is derived from an EMBL/GenBank/DDBJ whole genome shotgun (WGS) entry which is preliminary data.</text>
</comment>
<sequence length="331" mass="36675">MVRLRRVGRDDLTLTRRRSGKGFTFLDETGAVIRDQAVRQRISALGIPPAWTDVRIAAHERAHIQALGVDEAGRTQYIYHEDWERRRTGRKQQRLAQLTAALPRIRRRVAAELAGPEGSRSFALALAVALIDRTAMRVGRERYLETNGTRGAGTLFTRDVTVREGKLQLKFSAKGSKKAEYAVDDPLLVDAVTRIKTLPGKRLLVYRDDHGKVRPINTAAINAWLCQVAGCEISAKDFRTLHASALAAEALAALELGTSETARKRQIAGVVREISQVLRNTPAICRKSYIAPCLFRLFDEGKLQAVWETAGRAGPGIKLRERRLAAVLAAV</sequence>
<dbReference type="EC" id="5.6.2.1" evidence="3"/>
<comment type="similarity">
    <text evidence="2">Belongs to the type IB topoisomerase family.</text>
</comment>
<evidence type="ECO:0000256" key="1">
    <source>
        <dbReference type="ARBA" id="ARBA00000213"/>
    </source>
</evidence>
<dbReference type="InterPro" id="IPR013500">
    <property type="entry name" value="TopoI_cat_euk"/>
</dbReference>
<dbReference type="Gene3D" id="3.90.15.10">
    <property type="entry name" value="Topoisomerase I, Chain A, domain 3"/>
    <property type="match status" value="1"/>
</dbReference>
<dbReference type="Pfam" id="PF21338">
    <property type="entry name" value="Top1B_N_bact"/>
    <property type="match status" value="1"/>
</dbReference>
<dbReference type="RefSeq" id="WP_386831938.1">
    <property type="nucleotide sequence ID" value="NZ_JBHUNP010000001.1"/>
</dbReference>
<dbReference type="PRINTS" id="PR00416">
    <property type="entry name" value="EUTPISMRASEI"/>
</dbReference>
<proteinExistence type="inferred from homology"/>
<keyword evidence="10" id="KW-1185">Reference proteome</keyword>
<dbReference type="InterPro" id="IPR014711">
    <property type="entry name" value="TopoI_cat_a-hlx-sub_euk"/>
</dbReference>
<name>A0ABW5QHE2_9HYPH</name>
<dbReference type="InterPro" id="IPR035447">
    <property type="entry name" value="DNA_topo_I_N_sf"/>
</dbReference>
<feature type="domain" description="DNA topoisomerase IB N-terminal" evidence="8">
    <location>
        <begin position="22"/>
        <end position="70"/>
    </location>
</feature>
<dbReference type="Gene3D" id="3.30.66.10">
    <property type="entry name" value="DNA topoisomerase I domain"/>
    <property type="match status" value="1"/>
</dbReference>
<dbReference type="SUPFAM" id="SSF55869">
    <property type="entry name" value="DNA topoisomerase I domain"/>
    <property type="match status" value="1"/>
</dbReference>
<keyword evidence="4" id="KW-0799">Topoisomerase</keyword>
<dbReference type="SUPFAM" id="SSF56349">
    <property type="entry name" value="DNA breaking-rejoining enzymes"/>
    <property type="match status" value="1"/>
</dbReference>
<protein>
    <recommendedName>
        <fullName evidence="3">DNA topoisomerase</fullName>
        <ecNumber evidence="3">5.6.2.1</ecNumber>
    </recommendedName>
</protein>
<feature type="domain" description="DNA topoisomerase I catalytic core eukaryotic-type" evidence="7">
    <location>
        <begin position="87"/>
        <end position="286"/>
    </location>
</feature>
<keyword evidence="5" id="KW-0238">DNA-binding</keyword>
<evidence type="ECO:0000256" key="6">
    <source>
        <dbReference type="ARBA" id="ARBA00023235"/>
    </source>
</evidence>
<evidence type="ECO:0000259" key="8">
    <source>
        <dbReference type="Pfam" id="PF21338"/>
    </source>
</evidence>
<dbReference type="Proteomes" id="UP001597521">
    <property type="component" value="Unassembled WGS sequence"/>
</dbReference>
<organism evidence="9 10">
    <name type="scientific">Devosia albogilva</name>
    <dbReference type="NCBI Taxonomy" id="429726"/>
    <lineage>
        <taxon>Bacteria</taxon>
        <taxon>Pseudomonadati</taxon>
        <taxon>Pseudomonadota</taxon>
        <taxon>Alphaproteobacteria</taxon>
        <taxon>Hyphomicrobiales</taxon>
        <taxon>Devosiaceae</taxon>
        <taxon>Devosia</taxon>
    </lineage>
</organism>
<dbReference type="Gene3D" id="1.10.132.120">
    <property type="match status" value="1"/>
</dbReference>
<dbReference type="PROSITE" id="PS52038">
    <property type="entry name" value="TOPO_IB_2"/>
    <property type="match status" value="1"/>
</dbReference>
<dbReference type="Pfam" id="PF01028">
    <property type="entry name" value="Topoisom_I"/>
    <property type="match status" value="1"/>
</dbReference>
<evidence type="ECO:0000256" key="3">
    <source>
        <dbReference type="ARBA" id="ARBA00012891"/>
    </source>
</evidence>
<evidence type="ECO:0000256" key="5">
    <source>
        <dbReference type="ARBA" id="ARBA00023125"/>
    </source>
</evidence>
<comment type="catalytic activity">
    <reaction evidence="1">
        <text>ATP-independent breakage of single-stranded DNA, followed by passage and rejoining.</text>
        <dbReference type="EC" id="5.6.2.1"/>
    </reaction>
</comment>
<reference evidence="10" key="1">
    <citation type="journal article" date="2019" name="Int. J. Syst. Evol. Microbiol.">
        <title>The Global Catalogue of Microorganisms (GCM) 10K type strain sequencing project: providing services to taxonomists for standard genome sequencing and annotation.</title>
        <authorList>
            <consortium name="The Broad Institute Genomics Platform"/>
            <consortium name="The Broad Institute Genome Sequencing Center for Infectious Disease"/>
            <person name="Wu L."/>
            <person name="Ma J."/>
        </authorList>
    </citation>
    <scope>NUCLEOTIDE SEQUENCE [LARGE SCALE GENOMIC DNA]</scope>
    <source>
        <strain evidence="10">CCM 7427</strain>
    </source>
</reference>
<evidence type="ECO:0000259" key="7">
    <source>
        <dbReference type="Pfam" id="PF01028"/>
    </source>
</evidence>
<evidence type="ECO:0000256" key="4">
    <source>
        <dbReference type="ARBA" id="ARBA00023029"/>
    </source>
</evidence>
<evidence type="ECO:0000313" key="9">
    <source>
        <dbReference type="EMBL" id="MFD2646921.1"/>
    </source>
</evidence>
<dbReference type="EMBL" id="JBHUNP010000001">
    <property type="protein sequence ID" value="MFD2646921.1"/>
    <property type="molecule type" value="Genomic_DNA"/>
</dbReference>
<keyword evidence="6" id="KW-0413">Isomerase</keyword>
<gene>
    <name evidence="9" type="ORF">ACFSX5_03825</name>
</gene>
<dbReference type="InterPro" id="IPR001631">
    <property type="entry name" value="TopoI"/>
</dbReference>